<reference evidence="1" key="1">
    <citation type="submission" date="2025-08" db="UniProtKB">
        <authorList>
            <consortium name="Ensembl"/>
        </authorList>
    </citation>
    <scope>IDENTIFICATION</scope>
</reference>
<reference evidence="1" key="2">
    <citation type="submission" date="2025-09" db="UniProtKB">
        <authorList>
            <consortium name="Ensembl"/>
        </authorList>
    </citation>
    <scope>IDENTIFICATION</scope>
</reference>
<dbReference type="Ensembl" id="ENSPSMT00000005270.1">
    <property type="protein sequence ID" value="ENSPSMP00000004362.1"/>
    <property type="gene ID" value="ENSPSMG00000003498.1"/>
</dbReference>
<name>A0A8C9DET6_PROSS</name>
<dbReference type="GeneTree" id="ENSGT00940000171257"/>
<dbReference type="AlphaFoldDB" id="A0A8C9DET6"/>
<evidence type="ECO:0000313" key="1">
    <source>
        <dbReference type="Ensembl" id="ENSPSMP00000004362.1"/>
    </source>
</evidence>
<proteinExistence type="predicted"/>
<keyword evidence="2" id="KW-1185">Reference proteome</keyword>
<protein>
    <submittedName>
        <fullName evidence="1">Uncharacterized protein</fullName>
    </submittedName>
</protein>
<organism evidence="1 2">
    <name type="scientific">Prolemur simus</name>
    <name type="common">Greater bamboo lemur</name>
    <name type="synonym">Hapalemur simus</name>
    <dbReference type="NCBI Taxonomy" id="1328070"/>
    <lineage>
        <taxon>Eukaryota</taxon>
        <taxon>Metazoa</taxon>
        <taxon>Chordata</taxon>
        <taxon>Craniata</taxon>
        <taxon>Vertebrata</taxon>
        <taxon>Euteleostomi</taxon>
        <taxon>Mammalia</taxon>
        <taxon>Eutheria</taxon>
        <taxon>Euarchontoglires</taxon>
        <taxon>Primates</taxon>
        <taxon>Strepsirrhini</taxon>
        <taxon>Lemuriformes</taxon>
        <taxon>Lemuridae</taxon>
        <taxon>Prolemur</taxon>
    </lineage>
</organism>
<evidence type="ECO:0000313" key="2">
    <source>
        <dbReference type="Proteomes" id="UP000694414"/>
    </source>
</evidence>
<dbReference type="Proteomes" id="UP000694414">
    <property type="component" value="Unplaced"/>
</dbReference>
<sequence length="77" mass="8538">MEVRASLQKVSGSSDSVGTLNSEEFVLVPQHADDTSTKDEEKPQLKVFLTFLHMLVSNSWPQVILLSWLPNVLGLQA</sequence>
<accession>A0A8C9DET6</accession>